<feature type="compositionally biased region" description="Basic and acidic residues" evidence="1">
    <location>
        <begin position="673"/>
        <end position="684"/>
    </location>
</feature>
<evidence type="ECO:0000259" key="2">
    <source>
        <dbReference type="PROSITE" id="PS50090"/>
    </source>
</evidence>
<dbReference type="GO" id="GO:0005634">
    <property type="term" value="C:nucleus"/>
    <property type="evidence" value="ECO:0007669"/>
    <property type="project" value="TreeGrafter"/>
</dbReference>
<feature type="region of interest" description="Disordered" evidence="1">
    <location>
        <begin position="869"/>
        <end position="914"/>
    </location>
</feature>
<feature type="compositionally biased region" description="Basic and acidic residues" evidence="1">
    <location>
        <begin position="790"/>
        <end position="799"/>
    </location>
</feature>
<feature type="compositionally biased region" description="Polar residues" evidence="1">
    <location>
        <begin position="691"/>
        <end position="702"/>
    </location>
</feature>
<dbReference type="GO" id="GO:0000978">
    <property type="term" value="F:RNA polymerase II cis-regulatory region sequence-specific DNA binding"/>
    <property type="evidence" value="ECO:0007669"/>
    <property type="project" value="TreeGrafter"/>
</dbReference>
<dbReference type="EMBL" id="CDMZ01001326">
    <property type="protein sequence ID" value="CEM30897.1"/>
    <property type="molecule type" value="Genomic_DNA"/>
</dbReference>
<feature type="domain" description="Myb-like" evidence="2">
    <location>
        <begin position="464"/>
        <end position="532"/>
    </location>
</feature>
<feature type="compositionally biased region" description="Polar residues" evidence="1">
    <location>
        <begin position="1408"/>
        <end position="1421"/>
    </location>
</feature>
<dbReference type="PANTHER" id="PTHR45614:SF51">
    <property type="entry name" value="MYB-LIKE DNA-BINDING PROTEIN BAS1"/>
    <property type="match status" value="1"/>
</dbReference>
<feature type="compositionally biased region" description="Polar residues" evidence="1">
    <location>
        <begin position="1450"/>
        <end position="1476"/>
    </location>
</feature>
<feature type="compositionally biased region" description="Acidic residues" evidence="1">
    <location>
        <begin position="892"/>
        <end position="901"/>
    </location>
</feature>
<feature type="region of interest" description="Disordered" evidence="1">
    <location>
        <begin position="1257"/>
        <end position="1656"/>
    </location>
</feature>
<dbReference type="Pfam" id="PF13921">
    <property type="entry name" value="Myb_DNA-bind_6"/>
    <property type="match status" value="1"/>
</dbReference>
<evidence type="ECO:0000256" key="1">
    <source>
        <dbReference type="SAM" id="MobiDB-lite"/>
    </source>
</evidence>
<feature type="compositionally biased region" description="Basic and acidic residues" evidence="1">
    <location>
        <begin position="1274"/>
        <end position="1283"/>
    </location>
</feature>
<feature type="compositionally biased region" description="Acidic residues" evidence="1">
    <location>
        <begin position="1634"/>
        <end position="1643"/>
    </location>
</feature>
<dbReference type="PANTHER" id="PTHR45614">
    <property type="entry name" value="MYB PROTEIN-RELATED"/>
    <property type="match status" value="1"/>
</dbReference>
<accession>A0A0G4GLB8</accession>
<feature type="compositionally biased region" description="Low complexity" evidence="1">
    <location>
        <begin position="1437"/>
        <end position="1449"/>
    </location>
</feature>
<dbReference type="VEuPathDB" id="CryptoDB:Cvel_690"/>
<dbReference type="PROSITE" id="PS50090">
    <property type="entry name" value="MYB_LIKE"/>
    <property type="match status" value="1"/>
</dbReference>
<organism evidence="3">
    <name type="scientific">Chromera velia CCMP2878</name>
    <dbReference type="NCBI Taxonomy" id="1169474"/>
    <lineage>
        <taxon>Eukaryota</taxon>
        <taxon>Sar</taxon>
        <taxon>Alveolata</taxon>
        <taxon>Colpodellida</taxon>
        <taxon>Chromeraceae</taxon>
        <taxon>Chromera</taxon>
    </lineage>
</organism>
<feature type="compositionally biased region" description="Basic and acidic residues" evidence="1">
    <location>
        <begin position="1574"/>
        <end position="1589"/>
    </location>
</feature>
<feature type="compositionally biased region" description="Polar residues" evidence="1">
    <location>
        <begin position="1550"/>
        <end position="1573"/>
    </location>
</feature>
<protein>
    <recommendedName>
        <fullName evidence="2">Myb-like domain-containing protein</fullName>
    </recommendedName>
</protein>
<feature type="compositionally biased region" description="Low complexity" evidence="1">
    <location>
        <begin position="772"/>
        <end position="782"/>
    </location>
</feature>
<dbReference type="SUPFAM" id="SSF46689">
    <property type="entry name" value="Homeodomain-like"/>
    <property type="match status" value="1"/>
</dbReference>
<proteinExistence type="predicted"/>
<dbReference type="GO" id="GO:0000981">
    <property type="term" value="F:DNA-binding transcription factor activity, RNA polymerase II-specific"/>
    <property type="evidence" value="ECO:0007669"/>
    <property type="project" value="TreeGrafter"/>
</dbReference>
<sequence length="1674" mass="181632">MSGQEDATKAAQRRLEAYIFGKRGLAEPPVVNKRAGFVPSLFFDNAAAPHLRPVSVLDHDEDERGEEGAVQMSAREDKFPQICHWEWRPAELDILRLSVKYELCRLIIEGFVRLKRRGRERKRRESGESNQDAERWVLCASIRPVNPSAGSAEEISFQIPVFREVQQDSPTHFDATLDRLTPRVVPRQNPKIGLQAPIEILAAADAQVDWGDWREVLRVSSSSSESLREALAELWVSKEETSVFPPIDVLLECLTECAEISSVNPLFRALSREPLESLLERVFGEQWWWEDFAFLKVGTGLFDWEMVSAVMCAYSQEALGRNAAGREFFGRTAGECAVAWHQQARPGLRGPSSAWTAGEDRQLLRVLLSGAASLALHEGVNGIMGMESRDSLCVASPESPHRWDTEMRARLPLEGDPARCTEAEVERQRLLLNPHAHDWTRVARLFGKTRSSAQCASRFISELNPLTRNAPWSREEDQQLLDSVAIYGTRSRLLVTGKGGGGRTRSVTALVCHKALPHRSEQEALRRWKFLKEARRRRLRGGGVDSGGPLCLPAVAAYQEDEAKSHQETPGDSAGIPLPLPLCDRETVTGLGGVEGVEKETEKGGGGDVTPTGSCLVGSSLCSQSVFAFRGGGGGRLVGVSTHTRSRESSRSRRSRSPSCSGWASVAPPSSASDRDEGRGRRGEYPLTIVDTPSSLSLQVPRQQQQQQEGIGEATLKPLLCPPSLPPASLCHSQAGSSCVWRAASSTAAPPAGTDTDQEERGGADSFCMSVSGPASSSGAPAMQGAEGPDNERGGREDPEMSLCLSFDAWHQRLGLDGAGDGGSDCGFSIGGDDEEEEGAEGELGGCYDFQPTDDCLLQLLVAALRDSEGGGPKGSRLIEEGMGGGKLSDGESSDESEEEGCGGGEGAMKNLTPPPIWTRVQEHFRSLGRRFDWLSLRERFRRLQPLSRRLPCTEAELRSMIRALRTHGIVPQRERERVGEGEKANEEMESGGQGGWEGICASVPSRTLPWIVRVLLFADPGGIFSSKSGLSSSSSSSSSDPTDMKTVRELVGGLCVSAEEVRSAMEAVRETEDSLIDRVRLSRLPSSCPAILFDSGILLEPRGIAHHGVDRSWRGLANNRAVVEGEGRPPGVRRLRQGEGIPMHSWQEVEMSRLVEIVCEFGVGDWKHLSREIPGHSHTELARAVRWSDPGQLISKHLREIRSGEAKNPHPLVTLLKRVQLSGAAVRSAMEAASETQADLVARLVQKLQAPLTKRRERIKGIESGGPQRAAAKKAEKPAGERKGKKTKKVVKVGRGRRRTTSDGKTAPLPSVSIGLVPGCVPLTHQKTQQKKRRRGVEPQPSKVRAPSETSRKQKRVRGREAAAPSVSLPATDSGGEDSDVPLSQALLGHQRNKSRGSKVSKAKGKTLNQTRGGTVTPKSVTGKAVKAKQNGRPKSSAAPLSLSAPSPQMYNATVTSEESPTPSVAPQPVAQPTSFLPPPPAPCTVTEIDDDPPPPEGVRRSGRQRREKKPFSPDDLPSVPIKQEENPPADARAGPPAAQRAKPRVQPPKQTLKNTRTQQSSKQRPARQTQKTSERRSHIHTEAETDRSNNFAFPFVLPSAGPVHSSMPPVAPLPVPSVRIGTLPPNRNPTLIDDDDDDDEPPPPPFVGGDQAGVPYIAALPGSRFLARSHPS</sequence>
<feature type="region of interest" description="Disordered" evidence="1">
    <location>
        <begin position="633"/>
        <end position="709"/>
    </location>
</feature>
<dbReference type="InterPro" id="IPR050560">
    <property type="entry name" value="MYB_TF"/>
</dbReference>
<evidence type="ECO:0000313" key="3">
    <source>
        <dbReference type="EMBL" id="CEM30897.1"/>
    </source>
</evidence>
<dbReference type="SMART" id="SM00717">
    <property type="entry name" value="SANT"/>
    <property type="match status" value="3"/>
</dbReference>
<feature type="compositionally biased region" description="Basic residues" evidence="1">
    <location>
        <begin position="1284"/>
        <end position="1300"/>
    </location>
</feature>
<name>A0A0G4GLB8_9ALVE</name>
<feature type="compositionally biased region" description="Basic residues" evidence="1">
    <location>
        <begin position="1392"/>
        <end position="1406"/>
    </location>
</feature>
<feature type="compositionally biased region" description="Low complexity" evidence="1">
    <location>
        <begin position="1530"/>
        <end position="1542"/>
    </location>
</feature>
<feature type="compositionally biased region" description="Basic and acidic residues" evidence="1">
    <location>
        <begin position="973"/>
        <end position="987"/>
    </location>
</feature>
<feature type="region of interest" description="Disordered" evidence="1">
    <location>
        <begin position="747"/>
        <end position="799"/>
    </location>
</feature>
<reference evidence="3" key="1">
    <citation type="submission" date="2014-11" db="EMBL/GenBank/DDBJ databases">
        <authorList>
            <person name="Otto D Thomas"/>
            <person name="Naeem Raeece"/>
        </authorList>
    </citation>
    <scope>NUCLEOTIDE SEQUENCE</scope>
</reference>
<dbReference type="InterPro" id="IPR009057">
    <property type="entry name" value="Homeodomain-like_sf"/>
</dbReference>
<gene>
    <name evidence="3" type="ORF">Cvel_690</name>
</gene>
<feature type="region of interest" description="Disordered" evidence="1">
    <location>
        <begin position="973"/>
        <end position="997"/>
    </location>
</feature>
<dbReference type="InterPro" id="IPR001005">
    <property type="entry name" value="SANT/Myb"/>
</dbReference>